<dbReference type="eggNOG" id="ENOG50331D3">
    <property type="taxonomic scope" value="Bacteria"/>
</dbReference>
<reference evidence="2 3" key="1">
    <citation type="journal article" date="2011" name="J. Bacteriol.">
        <title>Complete genome of the cellulolytic ruminal bacterium Ruminococcus albus 7.</title>
        <authorList>
            <person name="Suen G."/>
            <person name="Stevenson D.M."/>
            <person name="Bruce D.C."/>
            <person name="Chertkov O."/>
            <person name="Copeland A."/>
            <person name="Cheng J.F."/>
            <person name="Detter C."/>
            <person name="Detter J.C."/>
            <person name="Goodwin L.A."/>
            <person name="Han C.S."/>
            <person name="Hauser L.J."/>
            <person name="Ivanova N.N."/>
            <person name="Kyrpides N.C."/>
            <person name="Land M.L."/>
            <person name="Lapidus A."/>
            <person name="Lucas S."/>
            <person name="Ovchinnikova G."/>
            <person name="Pitluck S."/>
            <person name="Tapia R."/>
            <person name="Woyke T."/>
            <person name="Boyum J."/>
            <person name="Mead D."/>
            <person name="Weimer P.J."/>
        </authorList>
    </citation>
    <scope>NUCLEOTIDE SEQUENCE [LARGE SCALE GENOMIC DNA]</scope>
    <source>
        <strain evidence="3">ATCC 27210 / DSM 20455 / JCM 14654 / NCDO 2250 / 7</strain>
    </source>
</reference>
<gene>
    <name evidence="2" type="ordered locus">Rumal_2349</name>
</gene>
<sequence length="104" mass="11138">MIGKIIGVLITGGVGTIIAVMGWLIWKKEKLSLMHDYHVNKVSAENKTAFCRLSGTGLIVIGIGLLISAVILFVTDSAYSFLCFAVCFVVGLAMLITAGAKYNR</sequence>
<dbReference type="OrthoDB" id="2085737at2"/>
<dbReference type="KEGG" id="ral:Rumal_2349"/>
<dbReference type="Proteomes" id="UP000006919">
    <property type="component" value="Chromosome"/>
</dbReference>
<feature type="transmembrane region" description="Helical" evidence="1">
    <location>
        <begin position="50"/>
        <end position="73"/>
    </location>
</feature>
<evidence type="ECO:0008006" key="4">
    <source>
        <dbReference type="Google" id="ProtNLM"/>
    </source>
</evidence>
<evidence type="ECO:0000313" key="2">
    <source>
        <dbReference type="EMBL" id="ADU22829.1"/>
    </source>
</evidence>
<protein>
    <recommendedName>
        <fullName evidence="4">DUF3784 domain-containing protein</fullName>
    </recommendedName>
</protein>
<dbReference type="AlphaFoldDB" id="E6UDE6"/>
<organism evidence="2 3">
    <name type="scientific">Ruminococcus albus (strain ATCC 27210 / DSM 20455 / JCM 14654 / NCDO 2250 / 7)</name>
    <dbReference type="NCBI Taxonomy" id="697329"/>
    <lineage>
        <taxon>Bacteria</taxon>
        <taxon>Bacillati</taxon>
        <taxon>Bacillota</taxon>
        <taxon>Clostridia</taxon>
        <taxon>Eubacteriales</taxon>
        <taxon>Oscillospiraceae</taxon>
        <taxon>Ruminococcus</taxon>
    </lineage>
</organism>
<dbReference type="EMBL" id="CP002403">
    <property type="protein sequence ID" value="ADU22829.1"/>
    <property type="molecule type" value="Genomic_DNA"/>
</dbReference>
<name>E6UDE6_RUMA7</name>
<dbReference type="RefSeq" id="WP_013498964.1">
    <property type="nucleotide sequence ID" value="NC_014833.1"/>
</dbReference>
<evidence type="ECO:0000313" key="3">
    <source>
        <dbReference type="Proteomes" id="UP000006919"/>
    </source>
</evidence>
<dbReference type="Pfam" id="PF12650">
    <property type="entry name" value="DUF3784"/>
    <property type="match status" value="1"/>
</dbReference>
<feature type="transmembrane region" description="Helical" evidence="1">
    <location>
        <begin position="79"/>
        <end position="100"/>
    </location>
</feature>
<keyword evidence="1" id="KW-0472">Membrane</keyword>
<dbReference type="InterPro" id="IPR017259">
    <property type="entry name" value="UCP037672"/>
</dbReference>
<proteinExistence type="predicted"/>
<feature type="transmembrane region" description="Helical" evidence="1">
    <location>
        <begin position="6"/>
        <end position="26"/>
    </location>
</feature>
<accession>E6UDE6</accession>
<evidence type="ECO:0000256" key="1">
    <source>
        <dbReference type="SAM" id="Phobius"/>
    </source>
</evidence>
<dbReference type="HOGENOM" id="CLU_173071_0_0_9"/>
<keyword evidence="1" id="KW-1133">Transmembrane helix</keyword>
<keyword evidence="1" id="KW-0812">Transmembrane</keyword>